<dbReference type="PANTHER" id="PTHR42736:SF1">
    <property type="entry name" value="PROTEIN-GLUTAMINE GAMMA-GLUTAMYLTRANSFERASE"/>
    <property type="match status" value="1"/>
</dbReference>
<comment type="caution">
    <text evidence="3">The sequence shown here is derived from an EMBL/GenBank/DDBJ whole genome shotgun (WGS) entry which is preliminary data.</text>
</comment>
<organism evidence="3">
    <name type="scientific">marine sediment metagenome</name>
    <dbReference type="NCBI Taxonomy" id="412755"/>
    <lineage>
        <taxon>unclassified sequences</taxon>
        <taxon>metagenomes</taxon>
        <taxon>ecological metagenomes</taxon>
    </lineage>
</organism>
<dbReference type="InterPro" id="IPR038765">
    <property type="entry name" value="Papain-like_cys_pep_sf"/>
</dbReference>
<sequence>LHAHAWVEVYFKGLGWVQFDPTPGSDAATQTATGLWASAGRLLNRIRRVARHVYLRASMRWGTRVIGYNRTRQKRVFEYLGSRILAAAERTRTSLRSLWPGMPSLGWAQTAVSLLVFVFAGAVLWVLTAWLVRKIKWHWPGARPDRTLRFYEELLALLRKKGLRRPAHATPREFAQSAAGQLEAADKGHDEMLDAISLVTDLYCRVRFGRYELTEPQKGQIREALQALSKAARRTAAG</sequence>
<evidence type="ECO:0000256" key="1">
    <source>
        <dbReference type="SAM" id="Phobius"/>
    </source>
</evidence>
<protein>
    <recommendedName>
        <fullName evidence="2">Protein-glutamine gamma-glutamyltransferase-like C-terminal domain-containing protein</fullName>
    </recommendedName>
</protein>
<dbReference type="InterPro" id="IPR025403">
    <property type="entry name" value="TgpA-like_C"/>
</dbReference>
<feature type="domain" description="Protein-glutamine gamma-glutamyltransferase-like C-terminal" evidence="2">
    <location>
        <begin position="151"/>
        <end position="225"/>
    </location>
</feature>
<dbReference type="SUPFAM" id="SSF54001">
    <property type="entry name" value="Cysteine proteinases"/>
    <property type="match status" value="1"/>
</dbReference>
<dbReference type="Gene3D" id="3.10.620.30">
    <property type="match status" value="1"/>
</dbReference>
<gene>
    <name evidence="3" type="ORF">S01H1_62191</name>
</gene>
<dbReference type="EMBL" id="BARS01040831">
    <property type="protein sequence ID" value="GAG39895.1"/>
    <property type="molecule type" value="Genomic_DNA"/>
</dbReference>
<accession>X0X9Y4</accession>
<evidence type="ECO:0000259" key="2">
    <source>
        <dbReference type="Pfam" id="PF13559"/>
    </source>
</evidence>
<name>X0X9Y4_9ZZZZ</name>
<dbReference type="InterPro" id="IPR052901">
    <property type="entry name" value="Bact_TGase-like"/>
</dbReference>
<proteinExistence type="predicted"/>
<reference evidence="3" key="1">
    <citation type="journal article" date="2014" name="Front. Microbiol.">
        <title>High frequency of phylogenetically diverse reductive dehalogenase-homologous genes in deep subseafloor sedimentary metagenomes.</title>
        <authorList>
            <person name="Kawai M."/>
            <person name="Futagami T."/>
            <person name="Toyoda A."/>
            <person name="Takaki Y."/>
            <person name="Nishi S."/>
            <person name="Hori S."/>
            <person name="Arai W."/>
            <person name="Tsubouchi T."/>
            <person name="Morono Y."/>
            <person name="Uchiyama I."/>
            <person name="Ito T."/>
            <person name="Fujiyama A."/>
            <person name="Inagaki F."/>
            <person name="Takami H."/>
        </authorList>
    </citation>
    <scope>NUCLEOTIDE SEQUENCE</scope>
    <source>
        <strain evidence="3">Expedition CK06-06</strain>
    </source>
</reference>
<evidence type="ECO:0000313" key="3">
    <source>
        <dbReference type="EMBL" id="GAG39895.1"/>
    </source>
</evidence>
<keyword evidence="1" id="KW-1133">Transmembrane helix</keyword>
<keyword evidence="1" id="KW-0812">Transmembrane</keyword>
<feature type="transmembrane region" description="Helical" evidence="1">
    <location>
        <begin position="107"/>
        <end position="132"/>
    </location>
</feature>
<dbReference type="AlphaFoldDB" id="X0X9Y4"/>
<keyword evidence="1" id="KW-0472">Membrane</keyword>
<feature type="non-terminal residue" evidence="3">
    <location>
        <position position="1"/>
    </location>
</feature>
<dbReference type="Pfam" id="PF13559">
    <property type="entry name" value="DUF4129"/>
    <property type="match status" value="1"/>
</dbReference>
<dbReference type="PANTHER" id="PTHR42736">
    <property type="entry name" value="PROTEIN-GLUTAMINE GAMMA-GLUTAMYLTRANSFERASE"/>
    <property type="match status" value="1"/>
</dbReference>